<evidence type="ECO:0000313" key="3">
    <source>
        <dbReference type="EMBL" id="KJE21243.1"/>
    </source>
</evidence>
<dbReference type="PATRIC" id="fig|1502723.3.peg.4408"/>
<feature type="region of interest" description="Disordered" evidence="1">
    <location>
        <begin position="311"/>
        <end position="331"/>
    </location>
</feature>
<name>A0A0D8BAG5_9ACTN</name>
<dbReference type="InterPro" id="IPR041578">
    <property type="entry name" value="PIN_8"/>
</dbReference>
<dbReference type="Pfam" id="PF18476">
    <property type="entry name" value="PIN_8"/>
    <property type="match status" value="1"/>
</dbReference>
<sequence length="445" mass="49033">MGESITASRGSAPGAPSKGGLFDGFEAYRTPSVEDYRRVLTTGMVVPDTNVLLNLYRYHPDARDNLLDVLTGLGERVWAPHQVIAEFWTQRNNVLRDPRGTTATRNDLDKLRGQAEQVIRTWAKRLSLDPAEAADLRKALTAGFDHVSEQIAAAHDREMARYSTDSNLDPVVKRLATILEGRVGPALAPPEHQAALEEGLRRVEQQIPPGYKDGAKKGTAPAGDYVLWKQIQVEAATRRRPVLFVTGDVKEDWWRLDQGLPIGPRPELVRELLDTAECALFMVRPDELLRLAGEVLSVEVPAAALADVGRVQQLQQERDDRDDEPEDQEPGWTAVAVDAVLGRLRQEAAVQARAIERAAASDGFISRDEVYRIAGYEADRSLRGFTRPVRRIVAYFQGRGRIPLDAEPLLDAVYDDQSGQAIGFQIPASVTALLGSPADPAVDET</sequence>
<dbReference type="EMBL" id="JYFN01000041">
    <property type="protein sequence ID" value="KJE21243.1"/>
    <property type="molecule type" value="Genomic_DNA"/>
</dbReference>
<evidence type="ECO:0000259" key="2">
    <source>
        <dbReference type="Pfam" id="PF18476"/>
    </source>
</evidence>
<reference evidence="4" key="1">
    <citation type="submission" date="2015-02" db="EMBL/GenBank/DDBJ databases">
        <title>Draft Genome of Frankia sp. CpI1-S.</title>
        <authorList>
            <person name="Oshone R.T."/>
            <person name="Ngom M."/>
            <person name="Ghodhbane-Gtari F."/>
            <person name="Gtari M."/>
            <person name="Morris K."/>
            <person name="Thomas K."/>
            <person name="Sen A."/>
            <person name="Tisa L.S."/>
        </authorList>
    </citation>
    <scope>NUCLEOTIDE SEQUENCE [LARGE SCALE GENOMIC DNA]</scope>
    <source>
        <strain evidence="4">CpI1-S</strain>
    </source>
</reference>
<feature type="domain" description="PIN like" evidence="2">
    <location>
        <begin position="44"/>
        <end position="268"/>
    </location>
</feature>
<dbReference type="Proteomes" id="UP000032545">
    <property type="component" value="Unassembled WGS sequence"/>
</dbReference>
<gene>
    <name evidence="3" type="ORF">FF36_04474</name>
</gene>
<protein>
    <recommendedName>
        <fullName evidence="2">PIN like domain-containing protein</fullName>
    </recommendedName>
</protein>
<evidence type="ECO:0000256" key="1">
    <source>
        <dbReference type="SAM" id="MobiDB-lite"/>
    </source>
</evidence>
<reference evidence="3 4" key="2">
    <citation type="journal article" date="2016" name="Genome Announc.">
        <title>Permanent Draft Genome Sequences for Two Variants of Frankia sp. Strain CpI1, the First Frankia Strain Isolated from Root Nodules of Comptonia peregrina.</title>
        <authorList>
            <person name="Oshone R."/>
            <person name="Hurst S.G.IV."/>
            <person name="Abebe-Akele F."/>
            <person name="Simpson S."/>
            <person name="Morris K."/>
            <person name="Thomas W.K."/>
            <person name="Tisa L.S."/>
        </authorList>
    </citation>
    <scope>NUCLEOTIDE SEQUENCE [LARGE SCALE GENOMIC DNA]</scope>
    <source>
        <strain evidence="4">CpI1-S</strain>
    </source>
</reference>
<keyword evidence="4" id="KW-1185">Reference proteome</keyword>
<dbReference type="RefSeq" id="WP_044886997.1">
    <property type="nucleotide sequence ID" value="NZ_JYFN01000041.1"/>
</dbReference>
<evidence type="ECO:0000313" key="4">
    <source>
        <dbReference type="Proteomes" id="UP000032545"/>
    </source>
</evidence>
<organism evidence="3 4">
    <name type="scientific">Frankia torreyi</name>
    <dbReference type="NCBI Taxonomy" id="1856"/>
    <lineage>
        <taxon>Bacteria</taxon>
        <taxon>Bacillati</taxon>
        <taxon>Actinomycetota</taxon>
        <taxon>Actinomycetes</taxon>
        <taxon>Frankiales</taxon>
        <taxon>Frankiaceae</taxon>
        <taxon>Frankia</taxon>
    </lineage>
</organism>
<proteinExistence type="predicted"/>
<feature type="compositionally biased region" description="Acidic residues" evidence="1">
    <location>
        <begin position="320"/>
        <end position="329"/>
    </location>
</feature>
<dbReference type="AlphaFoldDB" id="A0A0D8BAG5"/>
<comment type="caution">
    <text evidence="3">The sequence shown here is derived from an EMBL/GenBank/DDBJ whole genome shotgun (WGS) entry which is preliminary data.</text>
</comment>
<accession>A0A0D8BAG5</accession>